<name>A6GDW3_9BACT</name>
<dbReference type="RefSeq" id="WP_006974903.1">
    <property type="nucleotide sequence ID" value="NZ_ABCS01000077.1"/>
</dbReference>
<gene>
    <name evidence="2" type="ORF">PPSIR1_25076</name>
</gene>
<keyword evidence="3" id="KW-1185">Reference proteome</keyword>
<feature type="signal peptide" evidence="1">
    <location>
        <begin position="1"/>
        <end position="17"/>
    </location>
</feature>
<dbReference type="AlphaFoldDB" id="A6GDW3"/>
<comment type="caution">
    <text evidence="2">The sequence shown here is derived from an EMBL/GenBank/DDBJ whole genome shotgun (WGS) entry which is preliminary data.</text>
</comment>
<accession>A6GDW3</accession>
<feature type="chain" id="PRO_5002697786" description="Lipoprotein" evidence="1">
    <location>
        <begin position="18"/>
        <end position="413"/>
    </location>
</feature>
<evidence type="ECO:0000313" key="3">
    <source>
        <dbReference type="Proteomes" id="UP000005801"/>
    </source>
</evidence>
<reference evidence="2 3" key="1">
    <citation type="submission" date="2007-06" db="EMBL/GenBank/DDBJ databases">
        <authorList>
            <person name="Shimkets L."/>
            <person name="Ferriera S."/>
            <person name="Johnson J."/>
            <person name="Kravitz S."/>
            <person name="Beeson K."/>
            <person name="Sutton G."/>
            <person name="Rogers Y.-H."/>
            <person name="Friedman R."/>
            <person name="Frazier M."/>
            <person name="Venter J.C."/>
        </authorList>
    </citation>
    <scope>NUCLEOTIDE SEQUENCE [LARGE SCALE GENOMIC DNA]</scope>
    <source>
        <strain evidence="2 3">SIR-1</strain>
    </source>
</reference>
<protein>
    <recommendedName>
        <fullName evidence="4">Lipoprotein</fullName>
    </recommendedName>
</protein>
<proteinExistence type="predicted"/>
<evidence type="ECO:0000256" key="1">
    <source>
        <dbReference type="SAM" id="SignalP"/>
    </source>
</evidence>
<sequence>MNRRLLAALLPSAFAFACTDDAAGGDDEAGAVEVLVPELVDGYPSLAGPCRGPVEAPTHLVVTSTDFNTGAVGLVTLPGEGSDAHEVAADLALASTDAVPVVDAGRVFVLNRFGFDYVDELAPADLGLVHEFAVAAQLSEDSANPHDLLLVGEHGWLSLFGAPELQRVRFPELAFATPSVDRALDLSAFADADGVPELGQLIGCGPELAFVSAERIDRSAWVPADDTLLIPVRLGDSPAVYDFDPAHPGADGIPLLGTGVGAWRLDPSASDGHTLVMLNSGLERIDLAAGSSEWVIPEAVFEAEGITRLHLSGFGYDSQGQIWLSIADADFSAFALYRADFAGPDDAVELIRSVEGLQSVTGALAVIGDRAYFADTTIGASGLRIFELAQNPVSELPSSPLPMGLPPLSLTTL</sequence>
<dbReference type="STRING" id="391625.PPSIR1_25076"/>
<evidence type="ECO:0000313" key="2">
    <source>
        <dbReference type="EMBL" id="EDM75912.1"/>
    </source>
</evidence>
<organism evidence="2 3">
    <name type="scientific">Plesiocystis pacifica SIR-1</name>
    <dbReference type="NCBI Taxonomy" id="391625"/>
    <lineage>
        <taxon>Bacteria</taxon>
        <taxon>Pseudomonadati</taxon>
        <taxon>Myxococcota</taxon>
        <taxon>Polyangia</taxon>
        <taxon>Nannocystales</taxon>
        <taxon>Nannocystaceae</taxon>
        <taxon>Plesiocystis</taxon>
    </lineage>
</organism>
<dbReference type="EMBL" id="ABCS01000077">
    <property type="protein sequence ID" value="EDM75912.1"/>
    <property type="molecule type" value="Genomic_DNA"/>
</dbReference>
<keyword evidence="1" id="KW-0732">Signal</keyword>
<dbReference type="OrthoDB" id="5419342at2"/>
<dbReference type="PROSITE" id="PS51257">
    <property type="entry name" value="PROKAR_LIPOPROTEIN"/>
    <property type="match status" value="1"/>
</dbReference>
<evidence type="ECO:0008006" key="4">
    <source>
        <dbReference type="Google" id="ProtNLM"/>
    </source>
</evidence>
<dbReference type="Proteomes" id="UP000005801">
    <property type="component" value="Unassembled WGS sequence"/>
</dbReference>